<sequence>MGRVSSGCSTGEARRTLLVPGTEVFGIAGGEAGVGVVARLVVVGRYVLLGASASEGTGSLGVSSGSLLESSLVGSSGVAVAGSITVMAKTDSVPETNAVSNAVSDAVTKTNTSDTSSDKSGVSETSAHETGIHKTNSWADASAVADSSSTEAGSKETTAALDLVLLGLSGEGDAGNDGQDGKRQELLEIH</sequence>
<keyword evidence="2" id="KW-1185">Reference proteome</keyword>
<protein>
    <submittedName>
        <fullName evidence="1">Uncharacterized protein</fullName>
    </submittedName>
</protein>
<organism evidence="1 2">
    <name type="scientific">Ixodes persulcatus</name>
    <name type="common">Taiga tick</name>
    <dbReference type="NCBI Taxonomy" id="34615"/>
    <lineage>
        <taxon>Eukaryota</taxon>
        <taxon>Metazoa</taxon>
        <taxon>Ecdysozoa</taxon>
        <taxon>Arthropoda</taxon>
        <taxon>Chelicerata</taxon>
        <taxon>Arachnida</taxon>
        <taxon>Acari</taxon>
        <taxon>Parasitiformes</taxon>
        <taxon>Ixodida</taxon>
        <taxon>Ixodoidea</taxon>
        <taxon>Ixodidae</taxon>
        <taxon>Ixodinae</taxon>
        <taxon>Ixodes</taxon>
    </lineage>
</organism>
<reference evidence="1 2" key="1">
    <citation type="journal article" date="2020" name="Cell">
        <title>Large-Scale Comparative Analyses of Tick Genomes Elucidate Their Genetic Diversity and Vector Capacities.</title>
        <authorList>
            <consortium name="Tick Genome and Microbiome Consortium (TIGMIC)"/>
            <person name="Jia N."/>
            <person name="Wang J."/>
            <person name="Shi W."/>
            <person name="Du L."/>
            <person name="Sun Y."/>
            <person name="Zhan W."/>
            <person name="Jiang J.F."/>
            <person name="Wang Q."/>
            <person name="Zhang B."/>
            <person name="Ji P."/>
            <person name="Bell-Sakyi L."/>
            <person name="Cui X.M."/>
            <person name="Yuan T.T."/>
            <person name="Jiang B.G."/>
            <person name="Yang W.F."/>
            <person name="Lam T.T."/>
            <person name="Chang Q.C."/>
            <person name="Ding S.J."/>
            <person name="Wang X.J."/>
            <person name="Zhu J.G."/>
            <person name="Ruan X.D."/>
            <person name="Zhao L."/>
            <person name="Wei J.T."/>
            <person name="Ye R.Z."/>
            <person name="Que T.C."/>
            <person name="Du C.H."/>
            <person name="Zhou Y.H."/>
            <person name="Cheng J.X."/>
            <person name="Dai P.F."/>
            <person name="Guo W.B."/>
            <person name="Han X.H."/>
            <person name="Huang E.J."/>
            <person name="Li L.F."/>
            <person name="Wei W."/>
            <person name="Gao Y.C."/>
            <person name="Liu J.Z."/>
            <person name="Shao H.Z."/>
            <person name="Wang X."/>
            <person name="Wang C.C."/>
            <person name="Yang T.C."/>
            <person name="Huo Q.B."/>
            <person name="Li W."/>
            <person name="Chen H.Y."/>
            <person name="Chen S.E."/>
            <person name="Zhou L.G."/>
            <person name="Ni X.B."/>
            <person name="Tian J.H."/>
            <person name="Sheng Y."/>
            <person name="Liu T."/>
            <person name="Pan Y.S."/>
            <person name="Xia L.Y."/>
            <person name="Li J."/>
            <person name="Zhao F."/>
            <person name="Cao W.C."/>
        </authorList>
    </citation>
    <scope>NUCLEOTIDE SEQUENCE [LARGE SCALE GENOMIC DNA]</scope>
    <source>
        <strain evidence="1">Iper-2018</strain>
    </source>
</reference>
<evidence type="ECO:0000313" key="1">
    <source>
        <dbReference type="EMBL" id="KAG0431502.1"/>
    </source>
</evidence>
<name>A0AC60QCN3_IXOPE</name>
<comment type="caution">
    <text evidence="1">The sequence shown here is derived from an EMBL/GenBank/DDBJ whole genome shotgun (WGS) entry which is preliminary data.</text>
</comment>
<evidence type="ECO:0000313" key="2">
    <source>
        <dbReference type="Proteomes" id="UP000805193"/>
    </source>
</evidence>
<gene>
    <name evidence="1" type="ORF">HPB47_021731</name>
</gene>
<proteinExistence type="predicted"/>
<dbReference type="Proteomes" id="UP000805193">
    <property type="component" value="Unassembled WGS sequence"/>
</dbReference>
<dbReference type="EMBL" id="JABSTQ010009218">
    <property type="protein sequence ID" value="KAG0431502.1"/>
    <property type="molecule type" value="Genomic_DNA"/>
</dbReference>
<accession>A0AC60QCN3</accession>